<dbReference type="Gene3D" id="1.10.8.270">
    <property type="entry name" value="putative rabgap domain of human tbc1 domain family member 14 like domains"/>
    <property type="match status" value="1"/>
</dbReference>
<dbReference type="Gene3D" id="1.10.472.80">
    <property type="entry name" value="Ypt/Rab-GAP domain of gyp1p, domain 3"/>
    <property type="match status" value="1"/>
</dbReference>
<protein>
    <recommendedName>
        <fullName evidence="3">Rab-GAP TBC domain-containing protein</fullName>
    </recommendedName>
</protein>
<keyword evidence="5" id="KW-1185">Reference proteome</keyword>
<evidence type="ECO:0000313" key="5">
    <source>
        <dbReference type="Proteomes" id="UP001153292"/>
    </source>
</evidence>
<dbReference type="PROSITE" id="PS50086">
    <property type="entry name" value="TBC_RABGAP"/>
    <property type="match status" value="1"/>
</dbReference>
<evidence type="ECO:0000256" key="1">
    <source>
        <dbReference type="SAM" id="Coils"/>
    </source>
</evidence>
<dbReference type="InterPro" id="IPR000195">
    <property type="entry name" value="Rab-GAP-TBC_dom"/>
</dbReference>
<dbReference type="EMBL" id="OU963905">
    <property type="protein sequence ID" value="CAH2981134.1"/>
    <property type="molecule type" value="Genomic_DNA"/>
</dbReference>
<proteinExistence type="predicted"/>
<dbReference type="InterPro" id="IPR035969">
    <property type="entry name" value="Rab-GAP_TBC_sf"/>
</dbReference>
<evidence type="ECO:0000259" key="3">
    <source>
        <dbReference type="PROSITE" id="PS50086"/>
    </source>
</evidence>
<dbReference type="PANTHER" id="PTHR47219:SF15">
    <property type="entry name" value="TBC1 DOMAIN FAMILY MEMBER 12 ISOFORM X1"/>
    <property type="match status" value="1"/>
</dbReference>
<dbReference type="PANTHER" id="PTHR47219">
    <property type="entry name" value="RAB GTPASE-ACTIVATING PROTEIN 1-LIKE"/>
    <property type="match status" value="1"/>
</dbReference>
<evidence type="ECO:0000256" key="2">
    <source>
        <dbReference type="SAM" id="MobiDB-lite"/>
    </source>
</evidence>
<evidence type="ECO:0000313" key="4">
    <source>
        <dbReference type="EMBL" id="CAH2981134.1"/>
    </source>
</evidence>
<feature type="compositionally biased region" description="Polar residues" evidence="2">
    <location>
        <begin position="77"/>
        <end position="90"/>
    </location>
</feature>
<organism evidence="4 5">
    <name type="scientific">Chilo suppressalis</name>
    <name type="common">Asiatic rice borer moth</name>
    <dbReference type="NCBI Taxonomy" id="168631"/>
    <lineage>
        <taxon>Eukaryota</taxon>
        <taxon>Metazoa</taxon>
        <taxon>Ecdysozoa</taxon>
        <taxon>Arthropoda</taxon>
        <taxon>Hexapoda</taxon>
        <taxon>Insecta</taxon>
        <taxon>Pterygota</taxon>
        <taxon>Neoptera</taxon>
        <taxon>Endopterygota</taxon>
        <taxon>Lepidoptera</taxon>
        <taxon>Glossata</taxon>
        <taxon>Ditrysia</taxon>
        <taxon>Pyraloidea</taxon>
        <taxon>Crambidae</taxon>
        <taxon>Crambinae</taxon>
        <taxon>Chilo</taxon>
    </lineage>
</organism>
<dbReference type="Pfam" id="PF00566">
    <property type="entry name" value="RabGAP-TBC"/>
    <property type="match status" value="1"/>
</dbReference>
<feature type="coiled-coil region" evidence="1">
    <location>
        <begin position="333"/>
        <end position="360"/>
    </location>
</feature>
<reference evidence="4" key="1">
    <citation type="submission" date="2021-12" db="EMBL/GenBank/DDBJ databases">
        <authorList>
            <person name="King R."/>
        </authorList>
    </citation>
    <scope>NUCLEOTIDE SEQUENCE</scope>
</reference>
<gene>
    <name evidence="4" type="ORF">CHILSU_LOCUS1712</name>
</gene>
<dbReference type="SMART" id="SM00164">
    <property type="entry name" value="TBC"/>
    <property type="match status" value="1"/>
</dbReference>
<name>A0ABN8L4X3_CHISP</name>
<dbReference type="SUPFAM" id="SSF47923">
    <property type="entry name" value="Ypt/Rab-GAP domain of gyp1p"/>
    <property type="match status" value="2"/>
</dbReference>
<feature type="domain" description="Rab-GAP TBC" evidence="3">
    <location>
        <begin position="311"/>
        <end position="566"/>
    </location>
</feature>
<feature type="region of interest" description="Disordered" evidence="2">
    <location>
        <begin position="55"/>
        <end position="102"/>
    </location>
</feature>
<keyword evidence="1" id="KW-0175">Coiled coil</keyword>
<feature type="region of interest" description="Disordered" evidence="2">
    <location>
        <begin position="186"/>
        <end position="212"/>
    </location>
</feature>
<accession>A0ABN8L4X3</accession>
<dbReference type="InterPro" id="IPR050302">
    <property type="entry name" value="Rab_GAP_TBC_domain"/>
</dbReference>
<sequence>MSSSPCQKGGMRLSEALDNMQLAYNPITKQLHFVSPKIEKPAEDIVDDIDKLSKKSSFSDEGNFSISTCEKSDTSDSPKSTLQWGGSVSGHQRGKDGGSFSSTVSSLSECSLGSSASREDDIGVDNVEDQTQSKLKKKGLSGFFSRGVFPWKSSSKSQESQSSTWKLFGSKSTQNLAAKTLTSEAQKTLTPVSSAANTPHHHKRQGSSASEKQFEDLVASSIALIQHDRPSNLPAKCTEEALRHKAEHARMVEAARRRVEREVAARHARLQESIRQEERLARHAREWTTNILPDWQHTKNSKRTLELWWSGLPPSIRGKVWQLAIENKLKISHDIYQELVAKAKRKLHEAQMRRKRLKINQDCDCAKSQEAEKKIKTDEDKPRLSIPRNLSEQNLKSKTVERVKRCCSKSNPNLLDYSDECSMELIQLDIARTFPHLCIFQPGGPYFDVLHELLAAYVCYRPDIGYVQGMSFIAAVLILNMEAPAAFVCFANMLDGPVLRAAFARDGQAMQRLWKAYTTLLQHNLPALAGVLAPELYLLEWLYTAFAKAMPLDAACRVWDVFLRDGDTFLFNTALGVLHLYQDELKDMDFIAAAQFLTKLPEDLDPEALFKSISSVSMTLDGMTFEELASCCEVDSLDDDVVRL</sequence>
<feature type="compositionally biased region" description="Polar residues" evidence="2">
    <location>
        <begin position="186"/>
        <end position="197"/>
    </location>
</feature>
<dbReference type="Proteomes" id="UP001153292">
    <property type="component" value="Chromosome 12"/>
</dbReference>
<dbReference type="Gene3D" id="1.10.10.750">
    <property type="entry name" value="Ypt/Rab-GAP domain of gyp1p, domain 1"/>
    <property type="match status" value="1"/>
</dbReference>
<feature type="compositionally biased region" description="Polar residues" evidence="2">
    <location>
        <begin position="55"/>
        <end position="69"/>
    </location>
</feature>